<accession>A0ABS2CG96</accession>
<dbReference type="EMBL" id="JAFDVD010000001">
    <property type="protein sequence ID" value="MBM6398886.1"/>
    <property type="molecule type" value="Genomic_DNA"/>
</dbReference>
<dbReference type="PANTHER" id="PTHR42774">
    <property type="entry name" value="PHOSPHOTRANSFERASE SYSTEM TRANSPORT PROTEIN"/>
    <property type="match status" value="1"/>
</dbReference>
<dbReference type="GO" id="GO:0016301">
    <property type="term" value="F:kinase activity"/>
    <property type="evidence" value="ECO:0007669"/>
    <property type="project" value="UniProtKB-KW"/>
</dbReference>
<dbReference type="SUPFAM" id="SSF53613">
    <property type="entry name" value="Ribokinase-like"/>
    <property type="match status" value="1"/>
</dbReference>
<dbReference type="Gene3D" id="3.40.1190.20">
    <property type="match status" value="1"/>
</dbReference>
<dbReference type="InterPro" id="IPR011611">
    <property type="entry name" value="PfkB_dom"/>
</dbReference>
<dbReference type="PANTHER" id="PTHR42774:SF3">
    <property type="entry name" value="KETOHEXOKINASE"/>
    <property type="match status" value="1"/>
</dbReference>
<keyword evidence="1" id="KW-0808">Transferase</keyword>
<reference evidence="4" key="1">
    <citation type="submission" date="2021-02" db="EMBL/GenBank/DDBJ databases">
        <title>Phycicoccus sp. MQZ13P-5T, whole genome shotgun sequence.</title>
        <authorList>
            <person name="Tuo L."/>
        </authorList>
    </citation>
    <scope>NUCLEOTIDE SEQUENCE</scope>
    <source>
        <strain evidence="4">MQZ13P-5</strain>
    </source>
</reference>
<proteinExistence type="predicted"/>
<evidence type="ECO:0000259" key="3">
    <source>
        <dbReference type="Pfam" id="PF00294"/>
    </source>
</evidence>
<evidence type="ECO:0000256" key="2">
    <source>
        <dbReference type="ARBA" id="ARBA00022777"/>
    </source>
</evidence>
<name>A0ABS2CG96_9MICO</name>
<keyword evidence="2 4" id="KW-0418">Kinase</keyword>
<protein>
    <submittedName>
        <fullName evidence="4">Carbohydrate kinase</fullName>
    </submittedName>
</protein>
<dbReference type="InterPro" id="IPR052562">
    <property type="entry name" value="Ketohexokinase-related"/>
</dbReference>
<organism evidence="4 5">
    <name type="scientific">Phycicoccus sonneratiae</name>
    <dbReference type="NCBI Taxonomy" id="2807628"/>
    <lineage>
        <taxon>Bacteria</taxon>
        <taxon>Bacillati</taxon>
        <taxon>Actinomycetota</taxon>
        <taxon>Actinomycetes</taxon>
        <taxon>Micrococcales</taxon>
        <taxon>Intrasporangiaceae</taxon>
        <taxon>Phycicoccus</taxon>
    </lineage>
</organism>
<evidence type="ECO:0000313" key="5">
    <source>
        <dbReference type="Proteomes" id="UP001430172"/>
    </source>
</evidence>
<keyword evidence="5" id="KW-1185">Reference proteome</keyword>
<dbReference type="RefSeq" id="WP_204129376.1">
    <property type="nucleotide sequence ID" value="NZ_JAFDVD010000001.1"/>
</dbReference>
<gene>
    <name evidence="4" type="ORF">JQN70_00635</name>
</gene>
<evidence type="ECO:0000313" key="4">
    <source>
        <dbReference type="EMBL" id="MBM6398886.1"/>
    </source>
</evidence>
<comment type="caution">
    <text evidence="4">The sequence shown here is derived from an EMBL/GenBank/DDBJ whole genome shotgun (WGS) entry which is preliminary data.</text>
</comment>
<dbReference type="PROSITE" id="PS00584">
    <property type="entry name" value="PFKB_KINASES_2"/>
    <property type="match status" value="1"/>
</dbReference>
<dbReference type="InterPro" id="IPR002173">
    <property type="entry name" value="Carboh/pur_kinase_PfkB_CS"/>
</dbReference>
<dbReference type="InterPro" id="IPR029056">
    <property type="entry name" value="Ribokinase-like"/>
</dbReference>
<feature type="domain" description="Carbohydrate kinase PfkB" evidence="3">
    <location>
        <begin position="7"/>
        <end position="286"/>
    </location>
</feature>
<dbReference type="Proteomes" id="UP001430172">
    <property type="component" value="Unassembled WGS sequence"/>
</dbReference>
<evidence type="ECO:0000256" key="1">
    <source>
        <dbReference type="ARBA" id="ARBA00022679"/>
    </source>
</evidence>
<dbReference type="Pfam" id="PF00294">
    <property type="entry name" value="PfkB"/>
    <property type="match status" value="1"/>
</dbReference>
<sequence length="294" mass="28842">MPGAALACGLATVDVVHVVESVPGPDEKVVARSTTVSAGGPACNASMTCAVLGVPTRFVGAVGSGPLSAVVLRDLAAHGVAVSDVAPAAFQPSLSTVLVTESSGERAVVSHNAVGLAGRHAEAPLSASAVDAVLDGVGAVLVDGHHLPLALAVAQGARRRGVPVLLDGGSWKPGLERLLALVDVAVVSAAFTPPDAGSDVLADVLALGPVWVARSDGPGPVRWRSSRGRSGSVEVEPVPVVDTLGAGDVLHGALLAALARTGLDDLAGALAGAVAAATRSVGAPGALGWAHPDR</sequence>